<comment type="catalytic activity">
    <reaction evidence="1">
        <text>a long-chain fatty acyl-CoA + 2 NADPH + 2 H(+) = a long-chain primary fatty alcohol + 2 NADP(+) + CoA</text>
        <dbReference type="Rhea" id="RHEA:52716"/>
        <dbReference type="ChEBI" id="CHEBI:15378"/>
        <dbReference type="ChEBI" id="CHEBI:57287"/>
        <dbReference type="ChEBI" id="CHEBI:57783"/>
        <dbReference type="ChEBI" id="CHEBI:58349"/>
        <dbReference type="ChEBI" id="CHEBI:77396"/>
        <dbReference type="ChEBI" id="CHEBI:83139"/>
        <dbReference type="EC" id="1.2.1.84"/>
    </reaction>
</comment>
<protein>
    <recommendedName>
        <fullName evidence="1">Fatty acyl-CoA reductase</fullName>
        <ecNumber evidence="1">1.2.1.84</ecNumber>
    </recommendedName>
</protein>
<feature type="non-terminal residue" evidence="3">
    <location>
        <position position="141"/>
    </location>
</feature>
<gene>
    <name evidence="3" type="ORF">g.45719</name>
</gene>
<dbReference type="SUPFAM" id="SSF51735">
    <property type="entry name" value="NAD(P)-binding Rossmann-fold domains"/>
    <property type="match status" value="1"/>
</dbReference>
<evidence type="ECO:0000313" key="3">
    <source>
        <dbReference type="EMBL" id="JAS45685.1"/>
    </source>
</evidence>
<keyword evidence="1" id="KW-0443">Lipid metabolism</keyword>
<dbReference type="AlphaFoldDB" id="A0A1B6F672"/>
<dbReference type="InterPro" id="IPR013120">
    <property type="entry name" value="FAR_NAD-bd"/>
</dbReference>
<comment type="function">
    <text evidence="1">Catalyzes the reduction of fatty acyl-CoA to fatty alcohols.</text>
</comment>
<dbReference type="GO" id="GO:0080019">
    <property type="term" value="F:alcohol-forming very long-chain fatty acyl-CoA reductase activity"/>
    <property type="evidence" value="ECO:0007669"/>
    <property type="project" value="InterPro"/>
</dbReference>
<reference evidence="3" key="1">
    <citation type="submission" date="2015-11" db="EMBL/GenBank/DDBJ databases">
        <title>De novo transcriptome assembly of four potential Pierce s Disease insect vectors from Arizona vineyards.</title>
        <authorList>
            <person name="Tassone E.E."/>
        </authorList>
    </citation>
    <scope>NUCLEOTIDE SEQUENCE</scope>
</reference>
<dbReference type="PANTHER" id="PTHR11011">
    <property type="entry name" value="MALE STERILITY PROTEIN 2-RELATED"/>
    <property type="match status" value="1"/>
</dbReference>
<accession>A0A1B6F672</accession>
<keyword evidence="1" id="KW-0560">Oxidoreductase</keyword>
<dbReference type="InterPro" id="IPR026055">
    <property type="entry name" value="FAR"/>
</dbReference>
<dbReference type="GO" id="GO:0035336">
    <property type="term" value="P:long-chain fatty-acyl-CoA metabolic process"/>
    <property type="evidence" value="ECO:0007669"/>
    <property type="project" value="TreeGrafter"/>
</dbReference>
<sequence>MWPQQFVLEKLLRCCPDIAVIYLLMRKRKECNVRDRLRHLAHIPLFTNLLRMRPDAFESVRAVEGDISELRLGLSDADAALLKAEVTTVFNVAATVRFDEPLTRAVLINLRGTRELLRIAAEMTQLRVFVHVSTAYTNTDY</sequence>
<evidence type="ECO:0000256" key="1">
    <source>
        <dbReference type="RuleBase" id="RU363097"/>
    </source>
</evidence>
<keyword evidence="1" id="KW-0521">NADP</keyword>
<dbReference type="Gene3D" id="3.40.50.720">
    <property type="entry name" value="NAD(P)-binding Rossmann-like Domain"/>
    <property type="match status" value="1"/>
</dbReference>
<comment type="similarity">
    <text evidence="1">Belongs to the fatty acyl-CoA reductase family.</text>
</comment>
<organism evidence="3">
    <name type="scientific">Cuerna arida</name>
    <dbReference type="NCBI Taxonomy" id="1464854"/>
    <lineage>
        <taxon>Eukaryota</taxon>
        <taxon>Metazoa</taxon>
        <taxon>Ecdysozoa</taxon>
        <taxon>Arthropoda</taxon>
        <taxon>Hexapoda</taxon>
        <taxon>Insecta</taxon>
        <taxon>Pterygota</taxon>
        <taxon>Neoptera</taxon>
        <taxon>Paraneoptera</taxon>
        <taxon>Hemiptera</taxon>
        <taxon>Auchenorrhyncha</taxon>
        <taxon>Membracoidea</taxon>
        <taxon>Cicadellidae</taxon>
        <taxon>Cicadellinae</taxon>
        <taxon>Proconiini</taxon>
        <taxon>Cuerna</taxon>
    </lineage>
</organism>
<dbReference type="Pfam" id="PF07993">
    <property type="entry name" value="NAD_binding_4"/>
    <property type="match status" value="1"/>
</dbReference>
<keyword evidence="1" id="KW-0444">Lipid biosynthesis</keyword>
<feature type="domain" description="Thioester reductase (TE)" evidence="2">
    <location>
        <begin position="6"/>
        <end position="140"/>
    </location>
</feature>
<evidence type="ECO:0000259" key="2">
    <source>
        <dbReference type="Pfam" id="PF07993"/>
    </source>
</evidence>
<dbReference type="EC" id="1.2.1.84" evidence="1"/>
<name>A0A1B6F672_9HEMI</name>
<dbReference type="GO" id="GO:0005777">
    <property type="term" value="C:peroxisome"/>
    <property type="evidence" value="ECO:0007669"/>
    <property type="project" value="TreeGrafter"/>
</dbReference>
<dbReference type="GO" id="GO:0102965">
    <property type="term" value="F:alcohol-forming long-chain fatty acyl-CoA reductase activity"/>
    <property type="evidence" value="ECO:0007669"/>
    <property type="project" value="UniProtKB-EC"/>
</dbReference>
<proteinExistence type="inferred from homology"/>
<dbReference type="PANTHER" id="PTHR11011:SF116">
    <property type="entry name" value="FATTY ACYL-COA REDUCTASE CG5065-RELATED"/>
    <property type="match status" value="1"/>
</dbReference>
<dbReference type="EMBL" id="GECZ01024084">
    <property type="protein sequence ID" value="JAS45685.1"/>
    <property type="molecule type" value="Transcribed_RNA"/>
</dbReference>
<dbReference type="InterPro" id="IPR036291">
    <property type="entry name" value="NAD(P)-bd_dom_sf"/>
</dbReference>